<comment type="similarity">
    <text evidence="1">Belongs to the bacterial/plant glucose-1-phosphate adenylyltransferase family.</text>
</comment>
<gene>
    <name evidence="5" type="primary">glgD</name>
    <name evidence="5" type="ORF">CLORY_42060</name>
</gene>
<evidence type="ECO:0000313" key="5">
    <source>
        <dbReference type="EMBL" id="OPJ56686.1"/>
    </source>
</evidence>
<dbReference type="OrthoDB" id="9801810at2"/>
<evidence type="ECO:0000256" key="2">
    <source>
        <dbReference type="ARBA" id="ARBA00023056"/>
    </source>
</evidence>
<dbReference type="CDD" id="cd04651">
    <property type="entry name" value="LbH_G1P_AT_C"/>
    <property type="match status" value="1"/>
</dbReference>
<proteinExistence type="inferred from homology"/>
<dbReference type="STRING" id="1450648.CLORY_42060"/>
<dbReference type="AlphaFoldDB" id="A0A1V4I9R0"/>
<dbReference type="EMBL" id="MZGV01000091">
    <property type="protein sequence ID" value="OPJ56686.1"/>
    <property type="molecule type" value="Genomic_DNA"/>
</dbReference>
<reference evidence="5 6" key="1">
    <citation type="submission" date="2017-03" db="EMBL/GenBank/DDBJ databases">
        <title>Genome sequence of Clostridium oryzae DSM 28571.</title>
        <authorList>
            <person name="Poehlein A."/>
            <person name="Daniel R."/>
        </authorList>
    </citation>
    <scope>NUCLEOTIDE SEQUENCE [LARGE SCALE GENOMIC DNA]</scope>
    <source>
        <strain evidence="5 6">DSM 28571</strain>
    </source>
</reference>
<dbReference type="InterPro" id="IPR011831">
    <property type="entry name" value="ADP-Glc_PPase"/>
</dbReference>
<evidence type="ECO:0000256" key="1">
    <source>
        <dbReference type="ARBA" id="ARBA00010443"/>
    </source>
</evidence>
<sequence>MLKDYMGIVDLNEREDNLKNLTRNRTVASIPIAGRYRIIDFVLSNMVNAGIQNIGVFTKSKSRSLVDHISGGRPWDLDRKNGGLFVFNFGYGNPSLEDVEMFKNNLDYLELSKENNVILSSSYMICNIDYEEAVKYHESCGNDITIIYTKAKNCAVNFLDCDTLNMDSTGKIISVGKNIGVHDNNNICMEMFIMKKQTLIELIYKCVDTGICRKIKHAIYRTIDDYKVGTYEFKGYAKCINNIQAYYNFNLDCLDIKVSKELFFNNGLIYTKVKDEAPTKYCESSKVTNSLIANGCIIEGEVENSIISRRVHVKKGAVIKNCIIMQNCIIGKSAELINIITDKNINVGDNKCLRGDEEIPLVIEKVHAI</sequence>
<dbReference type="Gene3D" id="2.160.10.10">
    <property type="entry name" value="Hexapeptide repeat proteins"/>
    <property type="match status" value="1"/>
</dbReference>
<organism evidence="5 6">
    <name type="scientific">Clostridium oryzae</name>
    <dbReference type="NCBI Taxonomy" id="1450648"/>
    <lineage>
        <taxon>Bacteria</taxon>
        <taxon>Bacillati</taxon>
        <taxon>Bacillota</taxon>
        <taxon>Clostridia</taxon>
        <taxon>Eubacteriales</taxon>
        <taxon>Clostridiaceae</taxon>
        <taxon>Clostridium</taxon>
    </lineage>
</organism>
<dbReference type="Pfam" id="PF00483">
    <property type="entry name" value="NTP_transferase"/>
    <property type="match status" value="1"/>
</dbReference>
<dbReference type="GO" id="GO:0005978">
    <property type="term" value="P:glycogen biosynthetic process"/>
    <property type="evidence" value="ECO:0007669"/>
    <property type="project" value="UniProtKB-KW"/>
</dbReference>
<evidence type="ECO:0000259" key="4">
    <source>
        <dbReference type="Pfam" id="PF24894"/>
    </source>
</evidence>
<dbReference type="Gene3D" id="3.90.550.10">
    <property type="entry name" value="Spore Coat Polysaccharide Biosynthesis Protein SpsA, Chain A"/>
    <property type="match status" value="1"/>
</dbReference>
<evidence type="ECO:0000313" key="6">
    <source>
        <dbReference type="Proteomes" id="UP000190080"/>
    </source>
</evidence>
<dbReference type="NCBIfam" id="TIGR02092">
    <property type="entry name" value="glgD"/>
    <property type="match status" value="1"/>
</dbReference>
<dbReference type="SUPFAM" id="SSF51161">
    <property type="entry name" value="Trimeric LpxA-like enzymes"/>
    <property type="match status" value="1"/>
</dbReference>
<keyword evidence="6" id="KW-1185">Reference proteome</keyword>
<dbReference type="InterPro" id="IPR056818">
    <property type="entry name" value="GlmU/GlgC-like_hexapep"/>
</dbReference>
<name>A0A1V4I9R0_9CLOT</name>
<dbReference type="InterPro" id="IPR011004">
    <property type="entry name" value="Trimer_LpxA-like_sf"/>
</dbReference>
<feature type="domain" description="Glucose-1-phosphate adenylyltransferase/Bifunctional protein GlmU-like C-terminal hexapeptide" evidence="4">
    <location>
        <begin position="284"/>
        <end position="351"/>
    </location>
</feature>
<dbReference type="RefSeq" id="WP_079428202.1">
    <property type="nucleotide sequence ID" value="NZ_MZGV01000091.1"/>
</dbReference>
<dbReference type="InterPro" id="IPR005835">
    <property type="entry name" value="NTP_transferase_dom"/>
</dbReference>
<dbReference type="InterPro" id="IPR011832">
    <property type="entry name" value="GlgDAde_trans"/>
</dbReference>
<dbReference type="CDD" id="cd02508">
    <property type="entry name" value="ADP_Glucose_PP"/>
    <property type="match status" value="1"/>
</dbReference>
<protein>
    <submittedName>
        <fullName evidence="5">Glycogen biosynthesis protein GlgD</fullName>
    </submittedName>
</protein>
<dbReference type="InterPro" id="IPR029044">
    <property type="entry name" value="Nucleotide-diphossugar_trans"/>
</dbReference>
<dbReference type="Proteomes" id="UP000190080">
    <property type="component" value="Unassembled WGS sequence"/>
</dbReference>
<accession>A0A1V4I9R0</accession>
<dbReference type="SUPFAM" id="SSF53448">
    <property type="entry name" value="Nucleotide-diphospho-sugar transferases"/>
    <property type="match status" value="1"/>
</dbReference>
<comment type="caution">
    <text evidence="5">The sequence shown here is derived from an EMBL/GenBank/DDBJ whole genome shotgun (WGS) entry which is preliminary data.</text>
</comment>
<dbReference type="PANTHER" id="PTHR43523">
    <property type="entry name" value="GLUCOSE-1-PHOSPHATE ADENYLYLTRANSFERASE-RELATED"/>
    <property type="match status" value="1"/>
</dbReference>
<dbReference type="Pfam" id="PF24894">
    <property type="entry name" value="Hexapep_GlmU"/>
    <property type="match status" value="1"/>
</dbReference>
<evidence type="ECO:0000259" key="3">
    <source>
        <dbReference type="Pfam" id="PF00483"/>
    </source>
</evidence>
<keyword evidence="2" id="KW-0320">Glycogen biosynthesis</keyword>
<dbReference type="GO" id="GO:0008878">
    <property type="term" value="F:glucose-1-phosphate adenylyltransferase activity"/>
    <property type="evidence" value="ECO:0007669"/>
    <property type="project" value="InterPro"/>
</dbReference>
<feature type="domain" description="Nucleotidyl transferase" evidence="3">
    <location>
        <begin position="18"/>
        <end position="150"/>
    </location>
</feature>
<dbReference type="PANTHER" id="PTHR43523:SF6">
    <property type="entry name" value="GLYCOGEN BIOSYNTHESIS PROTEIN GLGD"/>
    <property type="match status" value="1"/>
</dbReference>